<comment type="caution">
    <text evidence="1">The sequence shown here is derived from an EMBL/GenBank/DDBJ whole genome shotgun (WGS) entry which is preliminary data.</text>
</comment>
<reference evidence="1 2" key="1">
    <citation type="submission" date="2017-10" db="EMBL/GenBank/DDBJ databases">
        <title>Extensive intraspecific genome diversity in a model arbuscular mycorrhizal fungus.</title>
        <authorList>
            <person name="Chen E.C.H."/>
            <person name="Morin E."/>
            <person name="Baudet D."/>
            <person name="Noel J."/>
            <person name="Ndikumana S."/>
            <person name="Charron P."/>
            <person name="St-Onge C."/>
            <person name="Giorgi J."/>
            <person name="Grigoriev I.V."/>
            <person name="Roux C."/>
            <person name="Martin F.M."/>
            <person name="Corradi N."/>
        </authorList>
    </citation>
    <scope>NUCLEOTIDE SEQUENCE [LARGE SCALE GENOMIC DNA]</scope>
    <source>
        <strain evidence="1 2">A1</strain>
    </source>
</reference>
<dbReference type="VEuPathDB" id="FungiDB:RhiirFUN_009278"/>
<organism evidence="1 2">
    <name type="scientific">Rhizophagus irregularis</name>
    <dbReference type="NCBI Taxonomy" id="588596"/>
    <lineage>
        <taxon>Eukaryota</taxon>
        <taxon>Fungi</taxon>
        <taxon>Fungi incertae sedis</taxon>
        <taxon>Mucoromycota</taxon>
        <taxon>Glomeromycotina</taxon>
        <taxon>Glomeromycetes</taxon>
        <taxon>Glomerales</taxon>
        <taxon>Glomeraceae</taxon>
        <taxon>Rhizophagus</taxon>
    </lineage>
</organism>
<proteinExistence type="predicted"/>
<evidence type="ECO:0000313" key="1">
    <source>
        <dbReference type="EMBL" id="PKC59064.1"/>
    </source>
</evidence>
<dbReference type="VEuPathDB" id="FungiDB:RhiirA1_469997"/>
<reference evidence="1 2" key="2">
    <citation type="submission" date="2017-10" db="EMBL/GenBank/DDBJ databases">
        <title>Genome analyses suggest a sexual origin of heterokaryosis in a supposedly ancient asexual fungus.</title>
        <authorList>
            <person name="Corradi N."/>
            <person name="Sedzielewska K."/>
            <person name="Noel J."/>
            <person name="Charron P."/>
            <person name="Farinelli L."/>
            <person name="Marton T."/>
            <person name="Kruger M."/>
            <person name="Pelin A."/>
            <person name="Brachmann A."/>
            <person name="Corradi N."/>
        </authorList>
    </citation>
    <scope>NUCLEOTIDE SEQUENCE [LARGE SCALE GENOMIC DNA]</scope>
    <source>
        <strain evidence="1 2">A1</strain>
    </source>
</reference>
<evidence type="ECO:0000313" key="2">
    <source>
        <dbReference type="Proteomes" id="UP000232688"/>
    </source>
</evidence>
<protein>
    <submittedName>
        <fullName evidence="1">Uncharacterized protein</fullName>
    </submittedName>
</protein>
<dbReference type="AlphaFoldDB" id="A0A2I1F5J2"/>
<dbReference type="OrthoDB" id="2311902at2759"/>
<name>A0A2I1F5J2_9GLOM</name>
<dbReference type="Proteomes" id="UP000232688">
    <property type="component" value="Unassembled WGS sequence"/>
</dbReference>
<dbReference type="EMBL" id="LLXH01001405">
    <property type="protein sequence ID" value="PKC59064.1"/>
    <property type="molecule type" value="Genomic_DNA"/>
</dbReference>
<accession>A0A2I1F5J2</accession>
<gene>
    <name evidence="1" type="ORF">RhiirA1_469997</name>
</gene>
<sequence length="101" mass="11807">MMLFLLHKCLNKHSIKDNIIQHIKENNQLQLNSQAMLIIKQCWVKFAICSKAVFAESIFDNNYVRLDVMLQNLSIDLLKVFLEEFSNLPNLHVLCHLSEHA</sequence>